<protein>
    <submittedName>
        <fullName evidence="2">Uncharacterized protein</fullName>
    </submittedName>
</protein>
<sequence>MPDLDLLRGLGDELVPPDFDALVTTARRRTRRTATTTVVSAAAALALVAGATFLALSDDDGTPTPIGPPKVVTHPLTYAEGATIHYGDQDVTAAGAVVELDVTDDGVLARLDDGGIWFTDGTDLEQVGTLGQPTPAFTEMPQGPPNVPPGFVVSPNTGSQAAWFEFPEPGKPELVVFDTHTREESLRTPVDLGGAGYAVLAAVTDTSAYWYTSHEPDSLGVYDVLIPDARIDLATGVQGPDTTHQFAAETQVQNTPRTIMVSHAQGNEPVRYTVSDGIFWQFGVGKHKVEPAGAQPLDARDGGTSAPFTFTSPPGQPESGIDWLTQWLDDDTVVIVANAHGQDDLIECHVSTRACDLALEVPEAAVMPEIG</sequence>
<dbReference type="RefSeq" id="WP_182537697.1">
    <property type="nucleotide sequence ID" value="NZ_JACGXA010000001.1"/>
</dbReference>
<keyword evidence="1" id="KW-1133">Transmembrane helix</keyword>
<dbReference type="EMBL" id="JACGXA010000001">
    <property type="protein sequence ID" value="MBA8802961.1"/>
    <property type="molecule type" value="Genomic_DNA"/>
</dbReference>
<organism evidence="2 3">
    <name type="scientific">Nocardioides ginsengisegetis</name>
    <dbReference type="NCBI Taxonomy" id="661491"/>
    <lineage>
        <taxon>Bacteria</taxon>
        <taxon>Bacillati</taxon>
        <taxon>Actinomycetota</taxon>
        <taxon>Actinomycetes</taxon>
        <taxon>Propionibacteriales</taxon>
        <taxon>Nocardioidaceae</taxon>
        <taxon>Nocardioides</taxon>
    </lineage>
</organism>
<keyword evidence="1" id="KW-0472">Membrane</keyword>
<comment type="caution">
    <text evidence="2">The sequence shown here is derived from an EMBL/GenBank/DDBJ whole genome shotgun (WGS) entry which is preliminary data.</text>
</comment>
<dbReference type="AlphaFoldDB" id="A0A7W3P916"/>
<evidence type="ECO:0000256" key="1">
    <source>
        <dbReference type="SAM" id="Phobius"/>
    </source>
</evidence>
<accession>A0A7W3P916</accession>
<keyword evidence="1" id="KW-0812">Transmembrane</keyword>
<gene>
    <name evidence="2" type="ORF">FB382_001252</name>
</gene>
<dbReference type="Proteomes" id="UP000580910">
    <property type="component" value="Unassembled WGS sequence"/>
</dbReference>
<reference evidence="2 3" key="1">
    <citation type="submission" date="2020-07" db="EMBL/GenBank/DDBJ databases">
        <title>Sequencing the genomes of 1000 actinobacteria strains.</title>
        <authorList>
            <person name="Klenk H.-P."/>
        </authorList>
    </citation>
    <scope>NUCLEOTIDE SEQUENCE [LARGE SCALE GENOMIC DNA]</scope>
    <source>
        <strain evidence="2 3">DSM 21349</strain>
    </source>
</reference>
<evidence type="ECO:0000313" key="3">
    <source>
        <dbReference type="Proteomes" id="UP000580910"/>
    </source>
</evidence>
<name>A0A7W3P916_9ACTN</name>
<evidence type="ECO:0000313" key="2">
    <source>
        <dbReference type="EMBL" id="MBA8802961.1"/>
    </source>
</evidence>
<feature type="transmembrane region" description="Helical" evidence="1">
    <location>
        <begin position="37"/>
        <end position="56"/>
    </location>
</feature>
<keyword evidence="3" id="KW-1185">Reference proteome</keyword>
<proteinExistence type="predicted"/>